<dbReference type="RefSeq" id="WP_114296959.1">
    <property type="nucleotide sequence ID" value="NZ_QPJT01000005.1"/>
</dbReference>
<dbReference type="OrthoDB" id="9800855at2"/>
<dbReference type="EMBL" id="QPJT01000005">
    <property type="protein sequence ID" value="RCX18417.1"/>
    <property type="molecule type" value="Genomic_DNA"/>
</dbReference>
<keyword evidence="4" id="KW-1185">Reference proteome</keyword>
<dbReference type="GO" id="GO:0003906">
    <property type="term" value="F:DNA-(apurinic or apyrimidinic site) endonuclease activity"/>
    <property type="evidence" value="ECO:0007669"/>
    <property type="project" value="InterPro"/>
</dbReference>
<evidence type="ECO:0000256" key="1">
    <source>
        <dbReference type="ARBA" id="ARBA00009409"/>
    </source>
</evidence>
<dbReference type="GO" id="GO:0034039">
    <property type="term" value="F:8-oxo-7,8-dihydroguanine DNA N-glycosylase activity"/>
    <property type="evidence" value="ECO:0007669"/>
    <property type="project" value="TreeGrafter"/>
</dbReference>
<feature type="domain" description="Formamidopyrimidine-DNA glycosylase H2TH DNA-binding" evidence="2">
    <location>
        <begin position="136"/>
        <end position="229"/>
    </location>
</feature>
<dbReference type="PANTHER" id="PTHR22993:SF9">
    <property type="entry name" value="FORMAMIDOPYRIMIDINE-DNA GLYCOSYLASE"/>
    <property type="match status" value="1"/>
</dbReference>
<dbReference type="Pfam" id="PF06831">
    <property type="entry name" value="H2TH"/>
    <property type="match status" value="1"/>
</dbReference>
<evidence type="ECO:0000259" key="2">
    <source>
        <dbReference type="SMART" id="SM01232"/>
    </source>
</evidence>
<proteinExistence type="inferred from homology"/>
<dbReference type="SUPFAM" id="SSF46946">
    <property type="entry name" value="S13-like H2TH domain"/>
    <property type="match status" value="1"/>
</dbReference>
<dbReference type="SMART" id="SM01232">
    <property type="entry name" value="H2TH"/>
    <property type="match status" value="1"/>
</dbReference>
<dbReference type="GO" id="GO:0008270">
    <property type="term" value="F:zinc ion binding"/>
    <property type="evidence" value="ECO:0007669"/>
    <property type="project" value="InterPro"/>
</dbReference>
<sequence length="275" mass="30324">MLELPEAFTIAGQINSTILGKTIMNVTAAQSPHKFAWFFGEPEGYHGLLSGKTVERAEGFGGMVEIKAGGAVILVGDGVGLRYHAQGDRHPQKHQLLIEFEDFSAVSASVQMYGGIWCFKEGELDNPYYKVAKEKPSPITPQFDRAYYDSLISLLDMQKLSAKAFLATEQRIPGLGNGVLQDILYNCGIHPKRKVSTLDNRDIDSLFNSIKSTLSQMVFEGGRDTERDLFGCYGGYRTRLCKNTVDKPCGVCGSTIRKASYMGGSIYFCEGCQRL</sequence>
<dbReference type="SUPFAM" id="SSF57716">
    <property type="entry name" value="Glucocorticoid receptor-like (DNA-binding domain)"/>
    <property type="match status" value="1"/>
</dbReference>
<protein>
    <submittedName>
        <fullName evidence="3">Formamidopyrimidine-DNA glycosylase</fullName>
    </submittedName>
</protein>
<accession>A0A369BD84</accession>
<dbReference type="Gene3D" id="1.10.8.50">
    <property type="match status" value="1"/>
</dbReference>
<dbReference type="InterPro" id="IPR035937">
    <property type="entry name" value="FPG_N"/>
</dbReference>
<dbReference type="PANTHER" id="PTHR22993">
    <property type="entry name" value="FORMAMIDOPYRIMIDINE-DNA GLYCOSYLASE"/>
    <property type="match status" value="1"/>
</dbReference>
<comment type="caution">
    <text evidence="3">The sequence shown here is derived from an EMBL/GenBank/DDBJ whole genome shotgun (WGS) entry which is preliminary data.</text>
</comment>
<dbReference type="SUPFAM" id="SSF81624">
    <property type="entry name" value="N-terminal domain of MutM-like DNA repair proteins"/>
    <property type="match status" value="1"/>
</dbReference>
<name>A0A369BD84_9FIRM</name>
<dbReference type="InterPro" id="IPR010979">
    <property type="entry name" value="Ribosomal_uS13-like_H2TH"/>
</dbReference>
<dbReference type="CDD" id="cd08975">
    <property type="entry name" value="BaFpgNei_N_3"/>
    <property type="match status" value="1"/>
</dbReference>
<organism evidence="3 4">
    <name type="scientific">Anaerobacterium chartisolvens</name>
    <dbReference type="NCBI Taxonomy" id="1297424"/>
    <lineage>
        <taxon>Bacteria</taxon>
        <taxon>Bacillati</taxon>
        <taxon>Bacillota</taxon>
        <taxon>Clostridia</taxon>
        <taxon>Eubacteriales</taxon>
        <taxon>Oscillospiraceae</taxon>
        <taxon>Anaerobacterium</taxon>
    </lineage>
</organism>
<evidence type="ECO:0000313" key="4">
    <source>
        <dbReference type="Proteomes" id="UP000253034"/>
    </source>
</evidence>
<dbReference type="AlphaFoldDB" id="A0A369BD84"/>
<comment type="similarity">
    <text evidence="1">Belongs to the FPG family.</text>
</comment>
<reference evidence="3 4" key="1">
    <citation type="submission" date="2018-07" db="EMBL/GenBank/DDBJ databases">
        <title>Genomic Encyclopedia of Type Strains, Phase IV (KMG-IV): sequencing the most valuable type-strain genomes for metagenomic binning, comparative biology and taxonomic classification.</title>
        <authorList>
            <person name="Goeker M."/>
        </authorList>
    </citation>
    <scope>NUCLEOTIDE SEQUENCE [LARGE SCALE GENOMIC DNA]</scope>
    <source>
        <strain evidence="3 4">DSM 27016</strain>
    </source>
</reference>
<dbReference type="InterPro" id="IPR015886">
    <property type="entry name" value="H2TH_FPG"/>
</dbReference>
<gene>
    <name evidence="3" type="ORF">DFR58_105181</name>
</gene>
<dbReference type="GO" id="GO:0003684">
    <property type="term" value="F:damaged DNA binding"/>
    <property type="evidence" value="ECO:0007669"/>
    <property type="project" value="InterPro"/>
</dbReference>
<dbReference type="GO" id="GO:0006284">
    <property type="term" value="P:base-excision repair"/>
    <property type="evidence" value="ECO:0007669"/>
    <property type="project" value="InterPro"/>
</dbReference>
<evidence type="ECO:0000313" key="3">
    <source>
        <dbReference type="EMBL" id="RCX18417.1"/>
    </source>
</evidence>
<dbReference type="Proteomes" id="UP000253034">
    <property type="component" value="Unassembled WGS sequence"/>
</dbReference>